<keyword evidence="3" id="KW-1185">Reference proteome</keyword>
<sequence length="416" mass="46114">MSATSDPLKIVVIAPSLDGNDLSEPEWAYRWVEALSRRADVTCLASSRVGAVPLEEQLPEARVVTWPEIPLLYQKLERFNAMAKPGLPLFHAQARRWIKAAQKRGEQFDIGHQILPQGMRHTTPLRGLGFPYLVGPLGGGLKTPPGMAEEVQTTATMASRLREIDDFRLRHDRGLRAGYAGADLVLGVAPYVEERLKPVGIQRFYALPERGYGEFAPEQERQREVGRLKLFHAGRTIRTKGLRDAVRAMAHLRDLPNVTLTSAGTGEDLEACKAEAEKLGVADRITFLGKISRAEVEEYYAQSDVFCFPSFREPMGGVFFEAMAHGLPIVTAAYGGPDFLVDDGAGIRVPVTTPDEFAKGVADAVRKLALDPDLRLQMGQGSRERLRSFGSWDDKAELMLEFYHDILERRTASKSA</sequence>
<reference evidence="2 3" key="1">
    <citation type="submission" date="2019-10" db="EMBL/GenBank/DDBJ databases">
        <title>Epibacterium sp. nov., isolated from seawater.</title>
        <authorList>
            <person name="Zhang X."/>
            <person name="Li N."/>
        </authorList>
    </citation>
    <scope>NUCLEOTIDE SEQUENCE [LARGE SCALE GENOMIC DNA]</scope>
    <source>
        <strain evidence="2 3">SM1969</strain>
    </source>
</reference>
<keyword evidence="2" id="KW-0808">Transferase</keyword>
<evidence type="ECO:0000259" key="1">
    <source>
        <dbReference type="Pfam" id="PF00534"/>
    </source>
</evidence>
<comment type="caution">
    <text evidence="2">The sequence shown here is derived from an EMBL/GenBank/DDBJ whole genome shotgun (WGS) entry which is preliminary data.</text>
</comment>
<accession>A0A844AW97</accession>
<dbReference type="GO" id="GO:0016757">
    <property type="term" value="F:glycosyltransferase activity"/>
    <property type="evidence" value="ECO:0007669"/>
    <property type="project" value="InterPro"/>
</dbReference>
<dbReference type="AlphaFoldDB" id="A0A844AW97"/>
<dbReference type="RefSeq" id="WP_153549049.1">
    <property type="nucleotide sequence ID" value="NZ_WIXK01000011.1"/>
</dbReference>
<dbReference type="PANTHER" id="PTHR45947">
    <property type="entry name" value="SULFOQUINOVOSYL TRANSFERASE SQD2"/>
    <property type="match status" value="1"/>
</dbReference>
<dbReference type="InterPro" id="IPR001296">
    <property type="entry name" value="Glyco_trans_1"/>
</dbReference>
<evidence type="ECO:0000313" key="2">
    <source>
        <dbReference type="EMBL" id="MQY44157.1"/>
    </source>
</evidence>
<evidence type="ECO:0000313" key="3">
    <source>
        <dbReference type="Proteomes" id="UP000436694"/>
    </source>
</evidence>
<dbReference type="Pfam" id="PF00534">
    <property type="entry name" value="Glycos_transf_1"/>
    <property type="match status" value="1"/>
</dbReference>
<organism evidence="2 3">
    <name type="scientific">Tritonibacter aquimaris</name>
    <dbReference type="NCBI Taxonomy" id="2663379"/>
    <lineage>
        <taxon>Bacteria</taxon>
        <taxon>Pseudomonadati</taxon>
        <taxon>Pseudomonadota</taxon>
        <taxon>Alphaproteobacteria</taxon>
        <taxon>Rhodobacterales</taxon>
        <taxon>Paracoccaceae</taxon>
        <taxon>Tritonibacter</taxon>
    </lineage>
</organism>
<dbReference type="SUPFAM" id="SSF53756">
    <property type="entry name" value="UDP-Glycosyltransferase/glycogen phosphorylase"/>
    <property type="match status" value="1"/>
</dbReference>
<dbReference type="EMBL" id="WIXK01000011">
    <property type="protein sequence ID" value="MQY44157.1"/>
    <property type="molecule type" value="Genomic_DNA"/>
</dbReference>
<feature type="domain" description="Glycosyl transferase family 1" evidence="1">
    <location>
        <begin position="225"/>
        <end position="384"/>
    </location>
</feature>
<protein>
    <submittedName>
        <fullName evidence="2">Glycosyltransferase</fullName>
    </submittedName>
</protein>
<dbReference type="PANTHER" id="PTHR45947:SF3">
    <property type="entry name" value="SULFOQUINOVOSYL TRANSFERASE SQD2"/>
    <property type="match status" value="1"/>
</dbReference>
<dbReference type="Proteomes" id="UP000436694">
    <property type="component" value="Unassembled WGS sequence"/>
</dbReference>
<dbReference type="CDD" id="cd03801">
    <property type="entry name" value="GT4_PimA-like"/>
    <property type="match status" value="1"/>
</dbReference>
<name>A0A844AW97_9RHOB</name>
<dbReference type="Gene3D" id="3.40.50.2000">
    <property type="entry name" value="Glycogen Phosphorylase B"/>
    <property type="match status" value="2"/>
</dbReference>
<gene>
    <name evidence="2" type="ORF">GG681_16040</name>
</gene>
<dbReference type="InterPro" id="IPR050194">
    <property type="entry name" value="Glycosyltransferase_grp1"/>
</dbReference>
<proteinExistence type="predicted"/>